<dbReference type="Pfam" id="PF08534">
    <property type="entry name" value="Redoxin"/>
    <property type="match status" value="1"/>
</dbReference>
<dbReference type="Gene3D" id="3.40.30.10">
    <property type="entry name" value="Glutaredoxin"/>
    <property type="match status" value="1"/>
</dbReference>
<evidence type="ECO:0000313" key="3">
    <source>
        <dbReference type="Proteomes" id="UP000319848"/>
    </source>
</evidence>
<evidence type="ECO:0000259" key="1">
    <source>
        <dbReference type="PROSITE" id="PS51352"/>
    </source>
</evidence>
<dbReference type="PROSITE" id="PS51352">
    <property type="entry name" value="THIOREDOXIN_2"/>
    <property type="match status" value="1"/>
</dbReference>
<keyword evidence="3" id="KW-1185">Reference proteome</keyword>
<dbReference type="EMBL" id="VLKQ01000005">
    <property type="protein sequence ID" value="TWI12848.1"/>
    <property type="molecule type" value="Genomic_DNA"/>
</dbReference>
<dbReference type="STRING" id="1341154.FCR2A7T_01570"/>
<keyword evidence="2" id="KW-0413">Isomerase</keyword>
<organism evidence="2 3">
    <name type="scientific">Flavobacterium cauense R2A-7</name>
    <dbReference type="NCBI Taxonomy" id="1341154"/>
    <lineage>
        <taxon>Bacteria</taxon>
        <taxon>Pseudomonadati</taxon>
        <taxon>Bacteroidota</taxon>
        <taxon>Flavobacteriia</taxon>
        <taxon>Flavobacteriales</taxon>
        <taxon>Flavobacteriaceae</taxon>
        <taxon>Flavobacterium</taxon>
    </lineage>
</organism>
<feature type="domain" description="Thioredoxin" evidence="1">
    <location>
        <begin position="341"/>
        <end position="494"/>
    </location>
</feature>
<dbReference type="OrthoDB" id="743079at2"/>
<dbReference type="GO" id="GO:0016853">
    <property type="term" value="F:isomerase activity"/>
    <property type="evidence" value="ECO:0007669"/>
    <property type="project" value="UniProtKB-KW"/>
</dbReference>
<dbReference type="Proteomes" id="UP000319848">
    <property type="component" value="Unassembled WGS sequence"/>
</dbReference>
<reference evidence="2 3" key="1">
    <citation type="journal article" date="2015" name="Stand. Genomic Sci.">
        <title>Genomic Encyclopedia of Bacterial and Archaeal Type Strains, Phase III: the genomes of soil and plant-associated and newly described type strains.</title>
        <authorList>
            <person name="Whitman W.B."/>
            <person name="Woyke T."/>
            <person name="Klenk H.P."/>
            <person name="Zhou Y."/>
            <person name="Lilburn T.G."/>
            <person name="Beck B.J."/>
            <person name="De Vos P."/>
            <person name="Vandamme P."/>
            <person name="Eisen J.A."/>
            <person name="Garrity G."/>
            <person name="Hugenholtz P."/>
            <person name="Kyrpides N.C."/>
        </authorList>
    </citation>
    <scope>NUCLEOTIDE SEQUENCE [LARGE SCALE GENOMIC DNA]</scope>
    <source>
        <strain evidence="2 3">CGMCC 1.7270</strain>
    </source>
</reference>
<dbReference type="RefSeq" id="WP_023569351.1">
    <property type="nucleotide sequence ID" value="NZ_AVBI01000001.1"/>
</dbReference>
<evidence type="ECO:0000313" key="2">
    <source>
        <dbReference type="EMBL" id="TWI12848.1"/>
    </source>
</evidence>
<dbReference type="SUPFAM" id="SSF52833">
    <property type="entry name" value="Thioredoxin-like"/>
    <property type="match status" value="1"/>
</dbReference>
<dbReference type="GO" id="GO:0016491">
    <property type="term" value="F:oxidoreductase activity"/>
    <property type="evidence" value="ECO:0007669"/>
    <property type="project" value="InterPro"/>
</dbReference>
<protein>
    <submittedName>
        <fullName evidence="2">Thiol-disulfide isomerase/thioredoxin</fullName>
    </submittedName>
</protein>
<name>V6S630_9FLAO</name>
<proteinExistence type="predicted"/>
<sequence>MKNSYTLIFLFFIMVVARGQNVQIEGVLQGVKDSTEVWFNKSVDAGYFNYLNNSDYTIAQNNFFRKSFKTKGVGAFTIASNPYMPSVMIIAEEGDKIKLIVKKENDKFALEFEGNNALGLEELNRSSLLNFKKMTPYLKSIFESASTSDDFFLKMENLRTEFMKPFEVLLKNKNITLPFYEIANKQVDLYLLFNINFLVYNFKGDPNKLKGLHLTENDLTQILIKTDHKYDGFDEKYDNCDGLIRTIAIQRKCLNISGKILEGSKKDIGLWSGSEDMYSYAPIRYQELLIANNIKHFGFDKSGCSYEKFIETFPNSPYLVKIKELNNMSKTVVPMLPYTLAFYPYNATKLKLESVFEFKGLTELIQHKFTGKPVFVDLWASYCAPCKKEFGYSKPLHSFLKANNIEILYVSVDNKSQISKWEKDILAYDLRGGHYFASSTIVASLQKLLNVNGEISIPRYLLFNLKGELVLTNAKRPSEGQNLYDEILSALKNN</sequence>
<gene>
    <name evidence="2" type="ORF">IP98_01322</name>
</gene>
<dbReference type="AlphaFoldDB" id="V6S630"/>
<dbReference type="InterPro" id="IPR013766">
    <property type="entry name" value="Thioredoxin_domain"/>
</dbReference>
<accession>V6S630</accession>
<comment type="caution">
    <text evidence="2">The sequence shown here is derived from an EMBL/GenBank/DDBJ whole genome shotgun (WGS) entry which is preliminary data.</text>
</comment>
<dbReference type="InterPro" id="IPR013740">
    <property type="entry name" value="Redoxin"/>
</dbReference>
<dbReference type="InterPro" id="IPR036249">
    <property type="entry name" value="Thioredoxin-like_sf"/>
</dbReference>